<evidence type="ECO:0000256" key="1">
    <source>
        <dbReference type="SAM" id="SignalP"/>
    </source>
</evidence>
<sequence length="239" mass="25228">MVVQISKFVWAGMLSALMAPVTVQAVALGDLTNPVDMQTFTAITSNNPPNTRNLENQLFVDIYGTRTTGIEDNQVLFVFRNEAGGIASSIQGIYFDDGNGALLSVVGLIDDDQSAGIFTHNDGTVDFTSGGTPPNLPNGESIDFDADWRFTADSPAANRGINPGELFGVMFNLADGFTIDDLLAAKAAGDFRIGLRVIAIGGAGGDSYVNVVPEPGIVWLLGSGLMGLAFANRKRAECF</sequence>
<dbReference type="NCBIfam" id="TIGR02595">
    <property type="entry name" value="PEP_CTERM"/>
    <property type="match status" value="1"/>
</dbReference>
<feature type="chain" id="PRO_5012264691" description="Ice-binding protein C-terminal domain-containing protein" evidence="1">
    <location>
        <begin position="26"/>
        <end position="239"/>
    </location>
</feature>
<feature type="domain" description="Ice-binding protein C-terminal" evidence="2">
    <location>
        <begin position="212"/>
        <end position="234"/>
    </location>
</feature>
<dbReference type="OrthoDB" id="6225639at2"/>
<evidence type="ECO:0000313" key="3">
    <source>
        <dbReference type="EMBL" id="BBA32577.1"/>
    </source>
</evidence>
<name>A0A250KLX5_9GAMM</name>
<dbReference type="RefSeq" id="WP_119628351.1">
    <property type="nucleotide sequence ID" value="NZ_AP017928.1"/>
</dbReference>
<gene>
    <name evidence="3" type="ORF">sS8_0612</name>
</gene>
<dbReference type="Proteomes" id="UP000266313">
    <property type="component" value="Chromosome"/>
</dbReference>
<protein>
    <recommendedName>
        <fullName evidence="2">Ice-binding protein C-terminal domain-containing protein</fullName>
    </recommendedName>
</protein>
<dbReference type="EMBL" id="AP017928">
    <property type="protein sequence ID" value="BBA32577.1"/>
    <property type="molecule type" value="Genomic_DNA"/>
</dbReference>
<dbReference type="InterPro" id="IPR013424">
    <property type="entry name" value="Ice-binding_C"/>
</dbReference>
<keyword evidence="4" id="KW-1185">Reference proteome</keyword>
<keyword evidence="1" id="KW-0732">Signal</keyword>
<dbReference type="AlphaFoldDB" id="A0A250KLX5"/>
<reference evidence="3 4" key="1">
    <citation type="submission" date="2016-12" db="EMBL/GenBank/DDBJ databases">
        <title>Genome sequencing of Methylocaldum marinum.</title>
        <authorList>
            <person name="Takeuchi M."/>
            <person name="Kamagata Y."/>
            <person name="Hiraoka S."/>
            <person name="Oshima K."/>
            <person name="Hattori M."/>
            <person name="Iwasaki W."/>
        </authorList>
    </citation>
    <scope>NUCLEOTIDE SEQUENCE [LARGE SCALE GENOMIC DNA]</scope>
    <source>
        <strain evidence="3 4">S8</strain>
    </source>
</reference>
<organism evidence="3 4">
    <name type="scientific">Methylocaldum marinum</name>
    <dbReference type="NCBI Taxonomy" id="1432792"/>
    <lineage>
        <taxon>Bacteria</taxon>
        <taxon>Pseudomonadati</taxon>
        <taxon>Pseudomonadota</taxon>
        <taxon>Gammaproteobacteria</taxon>
        <taxon>Methylococcales</taxon>
        <taxon>Methylococcaceae</taxon>
        <taxon>Methylocaldum</taxon>
    </lineage>
</organism>
<evidence type="ECO:0000313" key="4">
    <source>
        <dbReference type="Proteomes" id="UP000266313"/>
    </source>
</evidence>
<feature type="signal peptide" evidence="1">
    <location>
        <begin position="1"/>
        <end position="25"/>
    </location>
</feature>
<dbReference type="Pfam" id="PF07589">
    <property type="entry name" value="PEP-CTERM"/>
    <property type="match status" value="1"/>
</dbReference>
<evidence type="ECO:0000259" key="2">
    <source>
        <dbReference type="Pfam" id="PF07589"/>
    </source>
</evidence>
<dbReference type="KEGG" id="mmai:sS8_0612"/>
<accession>A0A250KLX5</accession>
<proteinExistence type="predicted"/>